<dbReference type="GO" id="GO:0005737">
    <property type="term" value="C:cytoplasm"/>
    <property type="evidence" value="ECO:0007669"/>
    <property type="project" value="UniProtKB-SubCell"/>
</dbReference>
<protein>
    <recommendedName>
        <fullName evidence="5">Exodeoxyribonuclease 7 large subunit</fullName>
        <ecNumber evidence="5">3.1.11.6</ecNumber>
    </recommendedName>
    <alternativeName>
        <fullName evidence="5">Exodeoxyribonuclease VII large subunit</fullName>
        <shortName evidence="5">Exonuclease VII large subunit</shortName>
    </alternativeName>
</protein>
<dbReference type="HAMAP" id="MF_00378">
    <property type="entry name" value="Exonuc_7_L"/>
    <property type="match status" value="1"/>
</dbReference>
<dbReference type="Proteomes" id="UP000561045">
    <property type="component" value="Unassembled WGS sequence"/>
</dbReference>
<comment type="caution">
    <text evidence="9">The sequence shown here is derived from an EMBL/GenBank/DDBJ whole genome shotgun (WGS) entry which is preliminary data.</text>
</comment>
<feature type="domain" description="Exonuclease VII large subunit C-terminal" evidence="7">
    <location>
        <begin position="90"/>
        <end position="403"/>
    </location>
</feature>
<proteinExistence type="inferred from homology"/>
<dbReference type="CDD" id="cd04489">
    <property type="entry name" value="ExoVII_LU_OBF"/>
    <property type="match status" value="1"/>
</dbReference>
<evidence type="ECO:0000256" key="3">
    <source>
        <dbReference type="ARBA" id="ARBA00022801"/>
    </source>
</evidence>
<comment type="subunit">
    <text evidence="5">Heterooligomer composed of large and small subunits.</text>
</comment>
<comment type="similarity">
    <text evidence="5 6">Belongs to the XseA family.</text>
</comment>
<dbReference type="EC" id="3.1.11.6" evidence="5"/>
<organism evidence="9 10">
    <name type="scientific">Niveibacterium umoris</name>
    <dbReference type="NCBI Taxonomy" id="1193620"/>
    <lineage>
        <taxon>Bacteria</taxon>
        <taxon>Pseudomonadati</taxon>
        <taxon>Pseudomonadota</taxon>
        <taxon>Betaproteobacteria</taxon>
        <taxon>Rhodocyclales</taxon>
        <taxon>Rhodocyclaceae</taxon>
        <taxon>Niveibacterium</taxon>
    </lineage>
</organism>
<dbReference type="GO" id="GO:0008855">
    <property type="term" value="F:exodeoxyribonuclease VII activity"/>
    <property type="evidence" value="ECO:0007669"/>
    <property type="project" value="UniProtKB-UniRule"/>
</dbReference>
<dbReference type="InterPro" id="IPR003753">
    <property type="entry name" value="Exonuc_VII_L"/>
</dbReference>
<dbReference type="GO" id="GO:0003676">
    <property type="term" value="F:nucleic acid binding"/>
    <property type="evidence" value="ECO:0007669"/>
    <property type="project" value="InterPro"/>
</dbReference>
<dbReference type="InterPro" id="IPR020579">
    <property type="entry name" value="Exonuc_VII_lsu_C"/>
</dbReference>
<dbReference type="GO" id="GO:0009318">
    <property type="term" value="C:exodeoxyribonuclease VII complex"/>
    <property type="evidence" value="ECO:0007669"/>
    <property type="project" value="UniProtKB-UniRule"/>
</dbReference>
<keyword evidence="10" id="KW-1185">Reference proteome</keyword>
<dbReference type="InterPro" id="IPR025824">
    <property type="entry name" value="OB-fold_nuc-bd_dom"/>
</dbReference>
<evidence type="ECO:0000259" key="7">
    <source>
        <dbReference type="Pfam" id="PF02601"/>
    </source>
</evidence>
<feature type="domain" description="OB-fold nucleic acid binding" evidence="8">
    <location>
        <begin position="2"/>
        <end position="66"/>
    </location>
</feature>
<reference evidence="9 10" key="1">
    <citation type="submission" date="2020-08" db="EMBL/GenBank/DDBJ databases">
        <title>Genomic Encyclopedia of Type Strains, Phase IV (KMG-IV): sequencing the most valuable type-strain genomes for metagenomic binning, comparative biology and taxonomic classification.</title>
        <authorList>
            <person name="Goeker M."/>
        </authorList>
    </citation>
    <scope>NUCLEOTIDE SEQUENCE [LARGE SCALE GENOMIC DNA]</scope>
    <source>
        <strain evidence="9 10">DSM 106739</strain>
    </source>
</reference>
<evidence type="ECO:0000256" key="6">
    <source>
        <dbReference type="RuleBase" id="RU004355"/>
    </source>
</evidence>
<keyword evidence="1 5" id="KW-0963">Cytoplasm</keyword>
<evidence type="ECO:0000313" key="10">
    <source>
        <dbReference type="Proteomes" id="UP000561045"/>
    </source>
</evidence>
<evidence type="ECO:0000256" key="1">
    <source>
        <dbReference type="ARBA" id="ARBA00022490"/>
    </source>
</evidence>
<gene>
    <name evidence="5" type="primary">xseA</name>
    <name evidence="9" type="ORF">GGR36_000126</name>
</gene>
<comment type="catalytic activity">
    <reaction evidence="5 6">
        <text>Exonucleolytic cleavage in either 5'- to 3'- or 3'- to 5'-direction to yield nucleoside 5'-phosphates.</text>
        <dbReference type="EC" id="3.1.11.6"/>
    </reaction>
</comment>
<comment type="subcellular location">
    <subcellularLocation>
        <location evidence="5 6">Cytoplasm</location>
    </subcellularLocation>
</comment>
<dbReference type="Pfam" id="PF13742">
    <property type="entry name" value="tRNA_anti_2"/>
    <property type="match status" value="1"/>
</dbReference>
<dbReference type="NCBIfam" id="TIGR00237">
    <property type="entry name" value="xseA"/>
    <property type="match status" value="1"/>
</dbReference>
<comment type="function">
    <text evidence="5">Bidirectionally degrades single-stranded DNA into large acid-insoluble oligonucleotides, which are then degraded further into small acid-soluble oligonucleotides.</text>
</comment>
<evidence type="ECO:0000256" key="5">
    <source>
        <dbReference type="HAMAP-Rule" id="MF_00378"/>
    </source>
</evidence>
<accession>A0A840BGL6</accession>
<dbReference type="GO" id="GO:0006308">
    <property type="term" value="P:DNA catabolic process"/>
    <property type="evidence" value="ECO:0007669"/>
    <property type="project" value="UniProtKB-UniRule"/>
</dbReference>
<keyword evidence="2 5" id="KW-0540">Nuclease</keyword>
<sequence length="420" mass="45823">MNLTRAASGHVYFTLRDSDAQVRCVMYRSRAQLIPFRLQEGQQVEVRALTTLYEPRGEFQLQVEGLRAAGCGRLFEALLRLKERLAAEGLFDEARKRPLPALPRGIGVVTSTAGAALHDVLVTLRRRAANLRVVIYPSPVQGAEAGNRLADAVASAGRRAQADGIDVLLLCRGGGSLEDLWAFNDETLVRTIAACPLPVVTGIGHETDFTLADFVADVRAATPTAAAELVSAGTVEALGELTRYAAMLPRLAQRQVDRAWERSDRARARLRHPRDRLARQQERVDMLTARLQRAANVRTDLMKLRASALAQRLRRAAPAMAKRHEVLAALQGRLDHGVAGQLLQGRQRLDSLGAQLGQLDPTAVLARGYAIVRNQRGQVVRLGSTLSPGERIKIETNDTHISAQVETLLAKGSNPDPLPD</sequence>
<dbReference type="PANTHER" id="PTHR30008:SF0">
    <property type="entry name" value="EXODEOXYRIBONUCLEASE 7 LARGE SUBUNIT"/>
    <property type="match status" value="1"/>
</dbReference>
<dbReference type="Pfam" id="PF02601">
    <property type="entry name" value="Exonuc_VII_L"/>
    <property type="match status" value="1"/>
</dbReference>
<evidence type="ECO:0000256" key="2">
    <source>
        <dbReference type="ARBA" id="ARBA00022722"/>
    </source>
</evidence>
<dbReference type="AlphaFoldDB" id="A0A840BGL6"/>
<evidence type="ECO:0000259" key="8">
    <source>
        <dbReference type="Pfam" id="PF13742"/>
    </source>
</evidence>
<keyword evidence="4 5" id="KW-0269">Exonuclease</keyword>
<evidence type="ECO:0000256" key="4">
    <source>
        <dbReference type="ARBA" id="ARBA00022839"/>
    </source>
</evidence>
<dbReference type="EMBL" id="JACIET010000001">
    <property type="protein sequence ID" value="MBB4010818.1"/>
    <property type="molecule type" value="Genomic_DNA"/>
</dbReference>
<dbReference type="PANTHER" id="PTHR30008">
    <property type="entry name" value="EXODEOXYRIBONUCLEASE 7 LARGE SUBUNIT"/>
    <property type="match status" value="1"/>
</dbReference>
<keyword evidence="3 5" id="KW-0378">Hydrolase</keyword>
<name>A0A840BGL6_9RHOO</name>
<evidence type="ECO:0000313" key="9">
    <source>
        <dbReference type="EMBL" id="MBB4010818.1"/>
    </source>
</evidence>